<dbReference type="EMBL" id="JAUIZM010000003">
    <property type="protein sequence ID" value="KAK1395359.1"/>
    <property type="molecule type" value="Genomic_DNA"/>
</dbReference>
<evidence type="ECO:0000256" key="5">
    <source>
        <dbReference type="SAM" id="MobiDB-lite"/>
    </source>
</evidence>
<accession>A0AAD8N3K4</accession>
<dbReference type="GO" id="GO:0003723">
    <property type="term" value="F:RNA binding"/>
    <property type="evidence" value="ECO:0007669"/>
    <property type="project" value="UniProtKB-UniRule"/>
</dbReference>
<feature type="compositionally biased region" description="Basic and acidic residues" evidence="5">
    <location>
        <begin position="935"/>
        <end position="947"/>
    </location>
</feature>
<proteinExistence type="predicted"/>
<reference evidence="7" key="1">
    <citation type="submission" date="2023-02" db="EMBL/GenBank/DDBJ databases">
        <title>Genome of toxic invasive species Heracleum sosnowskyi carries increased number of genes despite the absence of recent whole-genome duplications.</title>
        <authorList>
            <person name="Schelkunov M."/>
            <person name="Shtratnikova V."/>
            <person name="Makarenko M."/>
            <person name="Klepikova A."/>
            <person name="Omelchenko D."/>
            <person name="Novikova G."/>
            <person name="Obukhova E."/>
            <person name="Bogdanov V."/>
            <person name="Penin A."/>
            <person name="Logacheva M."/>
        </authorList>
    </citation>
    <scope>NUCLEOTIDE SEQUENCE</scope>
    <source>
        <strain evidence="7">Hsosn_3</strain>
        <tissue evidence="7">Leaf</tissue>
    </source>
</reference>
<evidence type="ECO:0000256" key="4">
    <source>
        <dbReference type="PROSITE-ProRule" id="PRU00176"/>
    </source>
</evidence>
<sequence>MTRSSRKKEYGESSKLSEDNCTVGTAARTRPFSFDEIMLQRKQKKQPADVKEVIGGELLGEETTEKVPNAVKSYRKRNEHYLHGDEKHAFEDSVDLNSRKKDEGKLFNVNRESHKSERKSKTSPKRSGVVDRAKRGEIDEHDYGKRKSNKYNDSAKESERKHSRHYVTEDKHAEKNRGNTEQEGKRKHRNEDDRKAKDRNATKKHDSYKGREPEPKEKRERNEPSKVLNEVSRLKRRRSRSREHANDTGRRSTSPSPRVHKIKHVSHAGRDHGELSVHSFKDRPKRSNPDIGSPEPKEKSGNKEPSKVVNEDFRLRRRRSRSRERTKDTGRRSISLSPRANKHVSHAVRGGELSAQSSKDRSGRSNSDFDSTRMSNNNNGFSGHHRRHGSSASKLGGYSPRKRRTESAAKTPSPTIRSPEKRSAGWDHPPSKSESSFNGSVLSNLQSSSQIVSANLPHVSMTVPVSDTTMTGVGVMSTASSPRVETSLDSIQLTQATRPSRRLYVENISTATSEESVMKCINKFILSLGGHHVQGTHPCISCIINKEKNQALVEFLTQEDASAALSLDGSTFEDSILKVRRPKDFFDASTGIPRKSVSEVGSVSNTVKDSPHKIFVGGISKAISSDMLMEIASIFGPLRAYRYEVNTDLNEPCAFLEYVDQSMTKKACAGLNGMKLGGKVLTVVQAMQNASLIANDENSPSYEIPLHAKPLLEEPAHVLKLKNVIDSQYLSLISESELEEMLEDIRLECARFGTVVSVNVVKTQNPIIAPETNGVGDFVSAVDEADLEYDDSKTRTEVQPDSVHHDLGELGSAEPSSSHNFEETVDADVHISSDDQINMLEQSSRVSKPEDGAEAMETSSMADDKLLDNLEKDQVHQPMQGDEGATVVEHSASQEDSNISIKISNQFDICVDNKEIPDDSFKDNSLEVPQVENRNSFEQEKHGKENSMLDGASSDLDHNVSKELDGTENGKKEEFDQGNVFEPGCVLVEFRRTEASCMAAHCLHGRLFDDHVVTVNYVDLDSYRNRFPK</sequence>
<dbReference type="Pfam" id="PF00076">
    <property type="entry name" value="RRM_1"/>
    <property type="match status" value="1"/>
</dbReference>
<comment type="caution">
    <text evidence="7">The sequence shown here is derived from an EMBL/GenBank/DDBJ whole genome shotgun (WGS) entry which is preliminary data.</text>
</comment>
<dbReference type="SMART" id="SM00360">
    <property type="entry name" value="RRM"/>
    <property type="match status" value="2"/>
</dbReference>
<feature type="compositionally biased region" description="Basic and acidic residues" evidence="5">
    <location>
        <begin position="7"/>
        <end position="18"/>
    </location>
</feature>
<feature type="region of interest" description="Disordered" evidence="5">
    <location>
        <begin position="789"/>
        <end position="821"/>
    </location>
</feature>
<keyword evidence="3" id="KW-0508">mRNA splicing</keyword>
<keyword evidence="8" id="KW-1185">Reference proteome</keyword>
<dbReference type="Proteomes" id="UP001237642">
    <property type="component" value="Unassembled WGS sequence"/>
</dbReference>
<dbReference type="AlphaFoldDB" id="A0AAD8N3K4"/>
<feature type="domain" description="RRM" evidence="6">
    <location>
        <begin position="501"/>
        <end position="584"/>
    </location>
</feature>
<keyword evidence="1" id="KW-0507">mRNA processing</keyword>
<keyword evidence="2 4" id="KW-0694">RNA-binding</keyword>
<dbReference type="GO" id="GO:0006397">
    <property type="term" value="P:mRNA processing"/>
    <property type="evidence" value="ECO:0007669"/>
    <property type="project" value="UniProtKB-KW"/>
</dbReference>
<dbReference type="InterPro" id="IPR000504">
    <property type="entry name" value="RRM_dom"/>
</dbReference>
<feature type="domain" description="RRM" evidence="6">
    <location>
        <begin position="612"/>
        <end position="688"/>
    </location>
</feature>
<name>A0AAD8N3K4_9APIA</name>
<dbReference type="PROSITE" id="PS50102">
    <property type="entry name" value="RRM"/>
    <property type="match status" value="2"/>
</dbReference>
<dbReference type="SUPFAM" id="SSF54928">
    <property type="entry name" value="RNA-binding domain, RBD"/>
    <property type="match status" value="2"/>
</dbReference>
<dbReference type="GO" id="GO:0008380">
    <property type="term" value="P:RNA splicing"/>
    <property type="evidence" value="ECO:0007669"/>
    <property type="project" value="UniProtKB-KW"/>
</dbReference>
<evidence type="ECO:0000259" key="6">
    <source>
        <dbReference type="PROSITE" id="PS50102"/>
    </source>
</evidence>
<dbReference type="InterPro" id="IPR035979">
    <property type="entry name" value="RBD_domain_sf"/>
</dbReference>
<evidence type="ECO:0000313" key="7">
    <source>
        <dbReference type="EMBL" id="KAK1395359.1"/>
    </source>
</evidence>
<feature type="region of interest" description="Disordered" evidence="5">
    <location>
        <begin position="78"/>
        <end position="440"/>
    </location>
</feature>
<dbReference type="InterPro" id="IPR012677">
    <property type="entry name" value="Nucleotide-bd_a/b_plait_sf"/>
</dbReference>
<organism evidence="7 8">
    <name type="scientific">Heracleum sosnowskyi</name>
    <dbReference type="NCBI Taxonomy" id="360622"/>
    <lineage>
        <taxon>Eukaryota</taxon>
        <taxon>Viridiplantae</taxon>
        <taxon>Streptophyta</taxon>
        <taxon>Embryophyta</taxon>
        <taxon>Tracheophyta</taxon>
        <taxon>Spermatophyta</taxon>
        <taxon>Magnoliopsida</taxon>
        <taxon>eudicotyledons</taxon>
        <taxon>Gunneridae</taxon>
        <taxon>Pentapetalae</taxon>
        <taxon>asterids</taxon>
        <taxon>campanulids</taxon>
        <taxon>Apiales</taxon>
        <taxon>Apiaceae</taxon>
        <taxon>Apioideae</taxon>
        <taxon>apioid superclade</taxon>
        <taxon>Tordylieae</taxon>
        <taxon>Tordyliinae</taxon>
        <taxon>Heracleum</taxon>
    </lineage>
</organism>
<dbReference type="PANTHER" id="PTHR23139">
    <property type="entry name" value="RNA-BINDING PROTEIN"/>
    <property type="match status" value="1"/>
</dbReference>
<evidence type="ECO:0000256" key="3">
    <source>
        <dbReference type="ARBA" id="ARBA00023187"/>
    </source>
</evidence>
<reference evidence="7" key="2">
    <citation type="submission" date="2023-05" db="EMBL/GenBank/DDBJ databases">
        <authorList>
            <person name="Schelkunov M.I."/>
        </authorList>
    </citation>
    <scope>NUCLEOTIDE SEQUENCE</scope>
    <source>
        <strain evidence="7">Hsosn_3</strain>
        <tissue evidence="7">Leaf</tissue>
    </source>
</reference>
<evidence type="ECO:0000256" key="2">
    <source>
        <dbReference type="ARBA" id="ARBA00022884"/>
    </source>
</evidence>
<protein>
    <submittedName>
        <fullName evidence="7">Splicing factor U2af large subunit B</fullName>
    </submittedName>
</protein>
<feature type="compositionally biased region" description="Basic and acidic residues" evidence="5">
    <location>
        <begin position="418"/>
        <end position="431"/>
    </location>
</feature>
<feature type="compositionally biased region" description="Basic and acidic residues" evidence="5">
    <location>
        <begin position="955"/>
        <end position="975"/>
    </location>
</feature>
<feature type="compositionally biased region" description="Basic and acidic residues" evidence="5">
    <location>
        <begin position="79"/>
        <end position="115"/>
    </location>
</feature>
<feature type="compositionally biased region" description="Basic and acidic residues" evidence="5">
    <location>
        <begin position="790"/>
        <end position="808"/>
    </location>
</feature>
<feature type="compositionally biased region" description="Basic and acidic residues" evidence="5">
    <location>
        <begin position="153"/>
        <end position="224"/>
    </location>
</feature>
<feature type="compositionally biased region" description="Polar residues" evidence="5">
    <location>
        <begin position="364"/>
        <end position="374"/>
    </location>
</feature>
<dbReference type="Gene3D" id="3.30.70.330">
    <property type="match status" value="4"/>
</dbReference>
<evidence type="ECO:0000313" key="8">
    <source>
        <dbReference type="Proteomes" id="UP001237642"/>
    </source>
</evidence>
<feature type="region of interest" description="Disordered" evidence="5">
    <location>
        <begin position="1"/>
        <end position="27"/>
    </location>
</feature>
<feature type="region of interest" description="Disordered" evidence="5">
    <location>
        <begin position="918"/>
        <end position="975"/>
    </location>
</feature>
<feature type="compositionally biased region" description="Basic and acidic residues" evidence="5">
    <location>
        <begin position="295"/>
        <end position="314"/>
    </location>
</feature>
<feature type="compositionally biased region" description="Basic residues" evidence="5">
    <location>
        <begin position="258"/>
        <end position="267"/>
    </location>
</feature>
<feature type="compositionally biased region" description="Basic and acidic residues" evidence="5">
    <location>
        <begin position="128"/>
        <end position="145"/>
    </location>
</feature>
<gene>
    <name evidence="7" type="ORF">POM88_014415</name>
</gene>
<evidence type="ECO:0000256" key="1">
    <source>
        <dbReference type="ARBA" id="ARBA00022664"/>
    </source>
</evidence>
<feature type="compositionally biased region" description="Basic and acidic residues" evidence="5">
    <location>
        <begin position="268"/>
        <end position="288"/>
    </location>
</feature>